<evidence type="ECO:0000313" key="4">
    <source>
        <dbReference type="Proteomes" id="UP001157034"/>
    </source>
</evidence>
<name>A0ABQ6K6W4_9MICO</name>
<evidence type="ECO:0000313" key="3">
    <source>
        <dbReference type="EMBL" id="GMA95014.1"/>
    </source>
</evidence>
<organism evidence="3 4">
    <name type="scientific">Pseudolysinimonas kribbensis</name>
    <dbReference type="NCBI Taxonomy" id="433641"/>
    <lineage>
        <taxon>Bacteria</taxon>
        <taxon>Bacillati</taxon>
        <taxon>Actinomycetota</taxon>
        <taxon>Actinomycetes</taxon>
        <taxon>Micrococcales</taxon>
        <taxon>Microbacteriaceae</taxon>
        <taxon>Pseudolysinimonas</taxon>
    </lineage>
</organism>
<dbReference type="InterPro" id="IPR036412">
    <property type="entry name" value="HAD-like_sf"/>
</dbReference>
<accession>A0ABQ6K6W4</accession>
<dbReference type="InterPro" id="IPR051400">
    <property type="entry name" value="HAD-like_hydrolase"/>
</dbReference>
<dbReference type="EMBL" id="BSVB01000001">
    <property type="protein sequence ID" value="GMA95014.1"/>
    <property type="molecule type" value="Genomic_DNA"/>
</dbReference>
<keyword evidence="2" id="KW-0460">Magnesium</keyword>
<gene>
    <name evidence="3" type="ORF">GCM10025881_18380</name>
</gene>
<evidence type="ECO:0000256" key="1">
    <source>
        <dbReference type="ARBA" id="ARBA00022801"/>
    </source>
</evidence>
<dbReference type="SUPFAM" id="SSF56784">
    <property type="entry name" value="HAD-like"/>
    <property type="match status" value="1"/>
</dbReference>
<proteinExistence type="predicted"/>
<dbReference type="Pfam" id="PF13242">
    <property type="entry name" value="Hydrolase_like"/>
    <property type="match status" value="1"/>
</dbReference>
<protein>
    <recommendedName>
        <fullName evidence="5">HAD family hydrolase</fullName>
    </recommendedName>
</protein>
<keyword evidence="1" id="KW-0378">Hydrolase</keyword>
<comment type="caution">
    <text evidence="3">The sequence shown here is derived from an EMBL/GenBank/DDBJ whole genome shotgun (WGS) entry which is preliminary data.</text>
</comment>
<dbReference type="Proteomes" id="UP001157034">
    <property type="component" value="Unassembled WGS sequence"/>
</dbReference>
<dbReference type="PANTHER" id="PTHR46470">
    <property type="entry name" value="N-ACYLNEURAMINATE-9-PHOSPHATASE"/>
    <property type="match status" value="1"/>
</dbReference>
<evidence type="ECO:0008006" key="5">
    <source>
        <dbReference type="Google" id="ProtNLM"/>
    </source>
</evidence>
<keyword evidence="4" id="KW-1185">Reference proteome</keyword>
<evidence type="ECO:0000256" key="2">
    <source>
        <dbReference type="ARBA" id="ARBA00022842"/>
    </source>
</evidence>
<dbReference type="InterPro" id="IPR023214">
    <property type="entry name" value="HAD_sf"/>
</dbReference>
<sequence length="209" mass="23156">MVAVLTALDELRAADGVAPADRDRFRELYDAQRAAQAGSLRATLAEEFLGGRERRAELHERTRAHWVHPAGTMYDDVLPFLRALDRRVRFGVLANQEEDVVRALERDGVAPFVDVWGVSAIVGFEKPSPELFAWCLDQAGVRPEQAVHIGNRLDTDVRPARALGLRTVWLLRGEAPDHPTAEQLAEPDIVVRSLEGLATRLLDRIGSPG</sequence>
<reference evidence="4" key="1">
    <citation type="journal article" date="2019" name="Int. J. Syst. Evol. Microbiol.">
        <title>The Global Catalogue of Microorganisms (GCM) 10K type strain sequencing project: providing services to taxonomists for standard genome sequencing and annotation.</title>
        <authorList>
            <consortium name="The Broad Institute Genomics Platform"/>
            <consortium name="The Broad Institute Genome Sequencing Center for Infectious Disease"/>
            <person name="Wu L."/>
            <person name="Ma J."/>
        </authorList>
    </citation>
    <scope>NUCLEOTIDE SEQUENCE [LARGE SCALE GENOMIC DNA]</scope>
    <source>
        <strain evidence="4">NBRC 108894</strain>
    </source>
</reference>
<dbReference type="Gene3D" id="3.40.50.1000">
    <property type="entry name" value="HAD superfamily/HAD-like"/>
    <property type="match status" value="1"/>
</dbReference>